<organism evidence="3">
    <name type="scientific">Phaeodactylum tricornutum</name>
    <name type="common">Diatom</name>
    <dbReference type="NCBI Taxonomy" id="2850"/>
    <lineage>
        <taxon>Eukaryota</taxon>
        <taxon>Sar</taxon>
        <taxon>Stramenopiles</taxon>
        <taxon>Ochrophyta</taxon>
        <taxon>Bacillariophyta</taxon>
        <taxon>Bacillariophyceae</taxon>
        <taxon>Bacillariophycidae</taxon>
        <taxon>Naviculales</taxon>
        <taxon>Phaeodactylaceae</taxon>
        <taxon>Phaeodactylum</taxon>
    </lineage>
</organism>
<keyword evidence="2" id="KW-0732">Signal</keyword>
<evidence type="ECO:0000256" key="2">
    <source>
        <dbReference type="SAM" id="SignalP"/>
    </source>
</evidence>
<feature type="transmembrane region" description="Helical" evidence="1">
    <location>
        <begin position="194"/>
        <end position="212"/>
    </location>
</feature>
<dbReference type="EMBL" id="OU594950">
    <property type="protein sequence ID" value="CAG9294396.1"/>
    <property type="molecule type" value="Genomic_DNA"/>
</dbReference>
<dbReference type="AlphaFoldDB" id="A0A8J9TPH3"/>
<reference evidence="3" key="1">
    <citation type="submission" date="2022-02" db="EMBL/GenBank/DDBJ databases">
        <authorList>
            <person name="Giguere J D."/>
        </authorList>
    </citation>
    <scope>NUCLEOTIDE SEQUENCE</scope>
    <source>
        <strain evidence="3">CCAP 1055/1</strain>
    </source>
</reference>
<feature type="signal peptide" evidence="2">
    <location>
        <begin position="1"/>
        <end position="33"/>
    </location>
</feature>
<feature type="chain" id="PRO_5035454656" evidence="2">
    <location>
        <begin position="34"/>
        <end position="222"/>
    </location>
</feature>
<keyword evidence="1" id="KW-1133">Transmembrane helix</keyword>
<sequence length="222" mass="24778">MLFLNFFVNACLLWTTGLQLLLLSSGKISSVSAEDAPPQPLQEVKFYNLPSVVKLNDKNFEHETQASTGGTTGSWLIYFHKSRDDTLIYGAVPDNDVLAEHHVVLGAANIKYNVNVWERMRVRGLPAFIYLHKGKLYRYQKPAMGGFTWKGLLQFCFEDVPNNVYEGEPIPSPMTAFSRLMELVRSIQKDGGRFFGGILLVFSILGAAALAGQKKKEKSKTA</sequence>
<dbReference type="Proteomes" id="UP000836788">
    <property type="component" value="Chromosome 9"/>
</dbReference>
<accession>A0A8J9TPH3</accession>
<proteinExistence type="predicted"/>
<dbReference type="InterPro" id="IPR036249">
    <property type="entry name" value="Thioredoxin-like_sf"/>
</dbReference>
<gene>
    <name evidence="3" type="ORF">PTTT1_LOCUS54555</name>
</gene>
<dbReference type="PANTHER" id="PTHR19991:SF2">
    <property type="entry name" value="GH08893P"/>
    <property type="match status" value="1"/>
</dbReference>
<protein>
    <submittedName>
        <fullName evidence="3">Uncharacterized protein</fullName>
    </submittedName>
</protein>
<evidence type="ECO:0000256" key="1">
    <source>
        <dbReference type="SAM" id="Phobius"/>
    </source>
</evidence>
<keyword evidence="1" id="KW-0472">Membrane</keyword>
<name>A0A8J9TPH3_PHATR</name>
<evidence type="ECO:0000313" key="3">
    <source>
        <dbReference type="EMBL" id="CAG9294396.1"/>
    </source>
</evidence>
<dbReference type="SUPFAM" id="SSF52833">
    <property type="entry name" value="Thioredoxin-like"/>
    <property type="match status" value="1"/>
</dbReference>
<keyword evidence="1" id="KW-0812">Transmembrane</keyword>
<dbReference type="PANTHER" id="PTHR19991">
    <property type="entry name" value="L 2 01289"/>
    <property type="match status" value="1"/>
</dbReference>